<dbReference type="GO" id="GO:0016818">
    <property type="term" value="F:hydrolase activity, acting on acid anhydrides, in phosphorus-containing anhydrides"/>
    <property type="evidence" value="ECO:0007669"/>
    <property type="project" value="InterPro"/>
</dbReference>
<dbReference type="GO" id="GO:0003676">
    <property type="term" value="F:nucleic acid binding"/>
    <property type="evidence" value="ECO:0007669"/>
    <property type="project" value="InterPro"/>
</dbReference>
<dbReference type="GO" id="GO:0008094">
    <property type="term" value="F:ATP-dependent activity, acting on DNA"/>
    <property type="evidence" value="ECO:0007669"/>
    <property type="project" value="TreeGrafter"/>
</dbReference>
<dbReference type="GO" id="GO:0006281">
    <property type="term" value="P:DNA repair"/>
    <property type="evidence" value="ECO:0007669"/>
    <property type="project" value="TreeGrafter"/>
</dbReference>
<dbReference type="OrthoDB" id="448448at2759"/>
<dbReference type="PROSITE" id="PS51192">
    <property type="entry name" value="HELICASE_ATP_BIND_1"/>
    <property type="match status" value="1"/>
</dbReference>
<dbReference type="InterPro" id="IPR027417">
    <property type="entry name" value="P-loop_NTPase"/>
</dbReference>
<evidence type="ECO:0000256" key="1">
    <source>
        <dbReference type="ARBA" id="ARBA00004123"/>
    </source>
</evidence>
<evidence type="ECO:0000256" key="12">
    <source>
        <dbReference type="SAM" id="MobiDB-lite"/>
    </source>
</evidence>
<dbReference type="Gene3D" id="3.30.70.2330">
    <property type="match status" value="1"/>
</dbReference>
<dbReference type="Pfam" id="PF08797">
    <property type="entry name" value="HIRAN"/>
    <property type="match status" value="1"/>
</dbReference>
<evidence type="ECO:0000256" key="5">
    <source>
        <dbReference type="ARBA" id="ARBA00022771"/>
    </source>
</evidence>
<dbReference type="Gene3D" id="3.30.40.10">
    <property type="entry name" value="Zinc/RING finger domain, C3HC4 (zinc finger)"/>
    <property type="match status" value="1"/>
</dbReference>
<dbReference type="InterPro" id="IPR038718">
    <property type="entry name" value="SNF2-like_sf"/>
</dbReference>
<gene>
    <name evidence="16" type="ORF">CKAN_00442400</name>
</gene>
<accession>A0A3S3PYN2</accession>
<dbReference type="AlphaFoldDB" id="A0A3S3PYN2"/>
<feature type="domain" description="Helicase ATP-binding" evidence="14">
    <location>
        <begin position="433"/>
        <end position="563"/>
    </location>
</feature>
<evidence type="ECO:0000256" key="9">
    <source>
        <dbReference type="ARBA" id="ARBA00022840"/>
    </source>
</evidence>
<feature type="domain" description="Helicase C-terminal" evidence="15">
    <location>
        <begin position="788"/>
        <end position="954"/>
    </location>
</feature>
<evidence type="ECO:0000313" key="17">
    <source>
        <dbReference type="Proteomes" id="UP000283530"/>
    </source>
</evidence>
<evidence type="ECO:0000256" key="6">
    <source>
        <dbReference type="ARBA" id="ARBA00022801"/>
    </source>
</evidence>
<dbReference type="GO" id="GO:0005634">
    <property type="term" value="C:nucleus"/>
    <property type="evidence" value="ECO:0007669"/>
    <property type="project" value="UniProtKB-SubCell"/>
</dbReference>
<dbReference type="SMART" id="SM00184">
    <property type="entry name" value="RING"/>
    <property type="match status" value="1"/>
</dbReference>
<dbReference type="GO" id="GO:0004386">
    <property type="term" value="F:helicase activity"/>
    <property type="evidence" value="ECO:0007669"/>
    <property type="project" value="UniProtKB-KW"/>
</dbReference>
<dbReference type="EMBL" id="QPKB01000002">
    <property type="protein sequence ID" value="RWR76014.1"/>
    <property type="molecule type" value="Genomic_DNA"/>
</dbReference>
<dbReference type="STRING" id="337451.A0A3S3PYN2"/>
<keyword evidence="5 11" id="KW-0863">Zinc-finger</keyword>
<dbReference type="GO" id="GO:0005524">
    <property type="term" value="F:ATP binding"/>
    <property type="evidence" value="ECO:0007669"/>
    <property type="project" value="UniProtKB-KW"/>
</dbReference>
<dbReference type="InterPro" id="IPR049730">
    <property type="entry name" value="SNF2/RAD54-like_C"/>
</dbReference>
<dbReference type="Gene3D" id="3.40.50.10810">
    <property type="entry name" value="Tandem AAA-ATPase domain"/>
    <property type="match status" value="2"/>
</dbReference>
<comment type="subcellular location">
    <subcellularLocation>
        <location evidence="1">Nucleus</location>
    </subcellularLocation>
</comment>
<dbReference type="SMART" id="SM00910">
    <property type="entry name" value="HIRAN"/>
    <property type="match status" value="1"/>
</dbReference>
<evidence type="ECO:0000256" key="4">
    <source>
        <dbReference type="ARBA" id="ARBA00022741"/>
    </source>
</evidence>
<dbReference type="GO" id="GO:0008270">
    <property type="term" value="F:zinc ion binding"/>
    <property type="evidence" value="ECO:0007669"/>
    <property type="project" value="UniProtKB-KW"/>
</dbReference>
<protein>
    <submittedName>
        <fullName evidence="16">Putative SWI/SNF-related matrix-associated actin-dependent regulator of chromatin subfamily A member 3-like protein 1</fullName>
    </submittedName>
</protein>
<evidence type="ECO:0000259" key="15">
    <source>
        <dbReference type="PROSITE" id="PS51194"/>
    </source>
</evidence>
<keyword evidence="9" id="KW-0067">ATP-binding</keyword>
<dbReference type="InterPro" id="IPR000330">
    <property type="entry name" value="SNF2_N"/>
</dbReference>
<dbReference type="InterPro" id="IPR050628">
    <property type="entry name" value="SNF2_RAD54_helicase_TF"/>
</dbReference>
<dbReference type="InterPro" id="IPR014905">
    <property type="entry name" value="HIRAN"/>
</dbReference>
<feature type="domain" description="RING-type" evidence="13">
    <location>
        <begin position="715"/>
        <end position="754"/>
    </location>
</feature>
<organism evidence="16 17">
    <name type="scientific">Cinnamomum micranthum f. kanehirae</name>
    <dbReference type="NCBI Taxonomy" id="337451"/>
    <lineage>
        <taxon>Eukaryota</taxon>
        <taxon>Viridiplantae</taxon>
        <taxon>Streptophyta</taxon>
        <taxon>Embryophyta</taxon>
        <taxon>Tracheophyta</taxon>
        <taxon>Spermatophyta</taxon>
        <taxon>Magnoliopsida</taxon>
        <taxon>Magnoliidae</taxon>
        <taxon>Laurales</taxon>
        <taxon>Lauraceae</taxon>
        <taxon>Cinnamomum</taxon>
    </lineage>
</organism>
<proteinExistence type="inferred from homology"/>
<dbReference type="PROSITE" id="PS00518">
    <property type="entry name" value="ZF_RING_1"/>
    <property type="match status" value="1"/>
</dbReference>
<keyword evidence="8" id="KW-0862">Zinc</keyword>
<dbReference type="InterPro" id="IPR001841">
    <property type="entry name" value="Znf_RING"/>
</dbReference>
<evidence type="ECO:0000313" key="16">
    <source>
        <dbReference type="EMBL" id="RWR76014.1"/>
    </source>
</evidence>
<name>A0A3S3PYN2_9MAGN</name>
<dbReference type="Gene3D" id="3.40.50.300">
    <property type="entry name" value="P-loop containing nucleotide triphosphate hydrolases"/>
    <property type="match status" value="1"/>
</dbReference>
<keyword evidence="6" id="KW-0378">Hydrolase</keyword>
<dbReference type="Pfam" id="PF00176">
    <property type="entry name" value="SNF2-rel_dom"/>
    <property type="match status" value="1"/>
</dbReference>
<sequence>MSQSQTSSSFYVDNHHAGLDLQQEQEAGALQPSALARSSASPPNDFFHAGFIYIRIVGVRYGTLKASGDHYVSLVRDPLNRRGPNAIKVLKTPTQLVVGHVGRSAAAVLSPLIDCGLIAVEGIIFISKLYRPEPDTFTGILRCTVHVFTSPDLVEIVPSLIQEGSFKFFSRSDPHFARKEAAILKLRIRTQGICNLDQLFSLGFAGEIGGNKRKIVEPPKDAISSELLLHQKEGLAWLIHRENSCDLPPFWDSRDAGLYVNVLTNSQTMERPEPLRGGIFADDMGLGKTLTMLSLIAANRPGSVVPPFNEIDCDIVEDRLACSRKKRKIDGVNGDTVQDRAEKVQNNEEEITTRDRKKSQTSCKREEINTRDRKNSETYRKRGEITTRDRQKSQTSHKREEITTCDRKRSQTSRKRGAGSPENRKTNEDSGDSGPKTTLIVCPNTILSTWVSQIKEHTRPGFLKVYEYYGAHTTDVEDLQTFDIVLTTYKTLSAERSFQESPIKKIEWWRIILDEAHMISNVNSNYSKAVIGLNSKRRWVVTGTPMKNGLFDLFSYMSFLRFEPFSIKSNWQSLVRSPINQGKADGLSLLQALMRTISLRRTKYLQIGSQSLVELPPKTIETCFIELSAEEREQYGLLESDARMVLDGFIRADTVMENYSTITHPISLLRQICDCLELCPSDLRTLCPSSSLGDISSNPYLKNSYVLQDGDDVECSVCLSPPTEPIITSCTHIFCRYCILKALQRLNPCCPLCRNPLSRSKLFLAPPQSSYVENPTSAYVAASSKVSMLLKYLVSSREESPRIKSVIFSDFEEMLILLEGPLKAAGFNFLRLDKSMKAKKRVEVIKQFDKFGPGSPTVLLASANDCSRMNLTFASRAYLFEPWSIPFAEEQAMDCLHQVGQKKAVEVVRLIVENSIEEKILELQEGKKVLARMALTSEGSKELRQVRLNEEELATILRL</sequence>
<dbReference type="SUPFAM" id="SSF52540">
    <property type="entry name" value="P-loop containing nucleoside triphosphate hydrolases"/>
    <property type="match status" value="2"/>
</dbReference>
<evidence type="ECO:0000256" key="2">
    <source>
        <dbReference type="ARBA" id="ARBA00008438"/>
    </source>
</evidence>
<evidence type="ECO:0000259" key="13">
    <source>
        <dbReference type="PROSITE" id="PS50089"/>
    </source>
</evidence>
<dbReference type="InterPro" id="IPR017907">
    <property type="entry name" value="Znf_RING_CS"/>
</dbReference>
<keyword evidence="17" id="KW-1185">Reference proteome</keyword>
<comment type="similarity">
    <text evidence="2">Belongs to the SNF2/RAD54 helicase family. RAD16 subfamily.</text>
</comment>
<dbReference type="CDD" id="cd18793">
    <property type="entry name" value="SF2_C_SNF"/>
    <property type="match status" value="1"/>
</dbReference>
<dbReference type="InterPro" id="IPR018957">
    <property type="entry name" value="Znf_C3HC4_RING-type"/>
</dbReference>
<dbReference type="Proteomes" id="UP000283530">
    <property type="component" value="Unassembled WGS sequence"/>
</dbReference>
<dbReference type="Pfam" id="PF00097">
    <property type="entry name" value="zf-C3HC4"/>
    <property type="match status" value="1"/>
</dbReference>
<keyword evidence="4" id="KW-0547">Nucleotide-binding</keyword>
<feature type="compositionally biased region" description="Basic and acidic residues" evidence="12">
    <location>
        <begin position="363"/>
        <end position="409"/>
    </location>
</feature>
<evidence type="ECO:0000256" key="8">
    <source>
        <dbReference type="ARBA" id="ARBA00022833"/>
    </source>
</evidence>
<dbReference type="InterPro" id="IPR001650">
    <property type="entry name" value="Helicase_C-like"/>
</dbReference>
<feature type="compositionally biased region" description="Basic and acidic residues" evidence="12">
    <location>
        <begin position="338"/>
        <end position="354"/>
    </location>
</feature>
<keyword evidence="10" id="KW-0539">Nucleus</keyword>
<evidence type="ECO:0000259" key="14">
    <source>
        <dbReference type="PROSITE" id="PS51192"/>
    </source>
</evidence>
<evidence type="ECO:0000256" key="11">
    <source>
        <dbReference type="PROSITE-ProRule" id="PRU00175"/>
    </source>
</evidence>
<keyword evidence="3" id="KW-0479">Metal-binding</keyword>
<evidence type="ECO:0000256" key="7">
    <source>
        <dbReference type="ARBA" id="ARBA00022806"/>
    </source>
</evidence>
<dbReference type="PANTHER" id="PTHR45626:SF17">
    <property type="entry name" value="HELICASE-LIKE TRANSCRIPTION FACTOR"/>
    <property type="match status" value="1"/>
</dbReference>
<dbReference type="PANTHER" id="PTHR45626">
    <property type="entry name" value="TRANSCRIPTION TERMINATION FACTOR 2-RELATED"/>
    <property type="match status" value="1"/>
</dbReference>
<feature type="region of interest" description="Disordered" evidence="12">
    <location>
        <begin position="338"/>
        <end position="438"/>
    </location>
</feature>
<reference evidence="16 17" key="1">
    <citation type="journal article" date="2019" name="Nat. Plants">
        <title>Stout camphor tree genome fills gaps in understanding of flowering plant genome evolution.</title>
        <authorList>
            <person name="Chaw S.M."/>
            <person name="Liu Y.C."/>
            <person name="Wu Y.W."/>
            <person name="Wang H.Y."/>
            <person name="Lin C.I."/>
            <person name="Wu C.S."/>
            <person name="Ke H.M."/>
            <person name="Chang L.Y."/>
            <person name="Hsu C.Y."/>
            <person name="Yang H.T."/>
            <person name="Sudianto E."/>
            <person name="Hsu M.H."/>
            <person name="Wu K.P."/>
            <person name="Wang L.N."/>
            <person name="Leebens-Mack J.H."/>
            <person name="Tsai I.J."/>
        </authorList>
    </citation>
    <scope>NUCLEOTIDE SEQUENCE [LARGE SCALE GENOMIC DNA]</scope>
    <source>
        <strain evidence="17">cv. Chaw 1501</strain>
        <tissue evidence="16">Young leaves</tissue>
    </source>
</reference>
<dbReference type="InterPro" id="IPR014001">
    <property type="entry name" value="Helicase_ATP-bd"/>
</dbReference>
<keyword evidence="7" id="KW-0347">Helicase</keyword>
<dbReference type="PROSITE" id="PS51194">
    <property type="entry name" value="HELICASE_CTER"/>
    <property type="match status" value="1"/>
</dbReference>
<dbReference type="SUPFAM" id="SSF57850">
    <property type="entry name" value="RING/U-box"/>
    <property type="match status" value="1"/>
</dbReference>
<dbReference type="PROSITE" id="PS50089">
    <property type="entry name" value="ZF_RING_2"/>
    <property type="match status" value="1"/>
</dbReference>
<evidence type="ECO:0000256" key="3">
    <source>
        <dbReference type="ARBA" id="ARBA00022723"/>
    </source>
</evidence>
<comment type="caution">
    <text evidence="16">The sequence shown here is derived from an EMBL/GenBank/DDBJ whole genome shotgun (WGS) entry which is preliminary data.</text>
</comment>
<dbReference type="SMART" id="SM00487">
    <property type="entry name" value="DEXDc"/>
    <property type="match status" value="1"/>
</dbReference>
<dbReference type="InterPro" id="IPR013083">
    <property type="entry name" value="Znf_RING/FYVE/PHD"/>
</dbReference>
<evidence type="ECO:0000256" key="10">
    <source>
        <dbReference type="ARBA" id="ARBA00023242"/>
    </source>
</evidence>